<proteinExistence type="predicted"/>
<dbReference type="Proteomes" id="UP000664495">
    <property type="component" value="Unassembled WGS sequence"/>
</dbReference>
<dbReference type="Pfam" id="PF11797">
    <property type="entry name" value="WxLIP_HBD"/>
    <property type="match status" value="1"/>
</dbReference>
<evidence type="ECO:0000256" key="1">
    <source>
        <dbReference type="SAM" id="Phobius"/>
    </source>
</evidence>
<keyword evidence="1" id="KW-1133">Transmembrane helix</keyword>
<feature type="domain" description="WxL Interacting Protein host binding" evidence="4">
    <location>
        <begin position="180"/>
        <end position="317"/>
    </location>
</feature>
<feature type="chain" id="PRO_5046738430" evidence="2">
    <location>
        <begin position="40"/>
        <end position="359"/>
    </location>
</feature>
<evidence type="ECO:0000259" key="4">
    <source>
        <dbReference type="Pfam" id="PF11797"/>
    </source>
</evidence>
<evidence type="ECO:0000313" key="6">
    <source>
        <dbReference type="Proteomes" id="UP000664495"/>
    </source>
</evidence>
<evidence type="ECO:0000313" key="5">
    <source>
        <dbReference type="EMBL" id="MBO0452683.1"/>
    </source>
</evidence>
<comment type="caution">
    <text evidence="5">The sequence shown here is derived from an EMBL/GenBank/DDBJ whole genome shotgun (WGS) entry which is preliminary data.</text>
</comment>
<keyword evidence="6" id="KW-1185">Reference proteome</keyword>
<evidence type="ECO:0000259" key="3">
    <source>
        <dbReference type="Pfam" id="PF06030"/>
    </source>
</evidence>
<reference evidence="5 6" key="1">
    <citation type="submission" date="2021-03" db="EMBL/GenBank/DDBJ databases">
        <title>Enterococcal diversity collection.</title>
        <authorList>
            <person name="Gilmore M.S."/>
            <person name="Schwartzman J."/>
            <person name="Van Tyne D."/>
            <person name="Martin M."/>
            <person name="Earl A.M."/>
            <person name="Manson A.L."/>
            <person name="Straub T."/>
            <person name="Salamzade R."/>
            <person name="Saavedra J."/>
            <person name="Lebreton F."/>
            <person name="Prichula J."/>
            <person name="Schaufler K."/>
            <person name="Gaca A."/>
            <person name="Sgardioli B."/>
            <person name="Wagenaar J."/>
            <person name="Strong T."/>
        </authorList>
    </citation>
    <scope>NUCLEOTIDE SEQUENCE [LARGE SCALE GENOMIC DNA]</scope>
    <source>
        <strain evidence="5 6">MJM16</strain>
    </source>
</reference>
<dbReference type="EMBL" id="JAFLVR010000021">
    <property type="protein sequence ID" value="MBO0452683.1"/>
    <property type="molecule type" value="Genomic_DNA"/>
</dbReference>
<dbReference type="Pfam" id="PF06030">
    <property type="entry name" value="WxLIP_PGBD"/>
    <property type="match status" value="1"/>
</dbReference>
<name>A0ABS3HGV5_9ENTE</name>
<organism evidence="5 6">
    <name type="scientific">Candidatus Enterococcus murrayae</name>
    <dbReference type="NCBI Taxonomy" id="2815321"/>
    <lineage>
        <taxon>Bacteria</taxon>
        <taxon>Bacillati</taxon>
        <taxon>Bacillota</taxon>
        <taxon>Bacilli</taxon>
        <taxon>Lactobacillales</taxon>
        <taxon>Enterococcaceae</taxon>
        <taxon>Enterococcus</taxon>
    </lineage>
</organism>
<feature type="transmembrane region" description="Helical" evidence="1">
    <location>
        <begin position="329"/>
        <end position="350"/>
    </location>
</feature>
<gene>
    <name evidence="5" type="ORF">JZO85_10400</name>
</gene>
<evidence type="ECO:0000256" key="2">
    <source>
        <dbReference type="SAM" id="SignalP"/>
    </source>
</evidence>
<feature type="signal peptide" evidence="2">
    <location>
        <begin position="1"/>
        <end position="39"/>
    </location>
</feature>
<accession>A0ABS3HGV5</accession>
<dbReference type="InterPro" id="IPR021759">
    <property type="entry name" value="WxLIP_HBD"/>
</dbReference>
<feature type="domain" description="WxL Interacting Protein peptidoglycan binding" evidence="3">
    <location>
        <begin position="50"/>
        <end position="171"/>
    </location>
</feature>
<protein>
    <submittedName>
        <fullName evidence="5">DUF916 and DUF3324 domain-containing protein</fullName>
    </submittedName>
</protein>
<keyword evidence="2" id="KW-0732">Signal</keyword>
<sequence>MNRHDKFSGGHTVRREKRQIIIPCLSLFLLFLFPTISHADDTSTESKMGFSIESVIPENQLDKTKSYYYLSMQPGQKQTIQVKVKSLQKDPVTVTVAVHDAVSSSVGAIDYAKENPKLDKSLKNPITSLVKPQDGVKEVTVKDKEEKLVSFDITMPEKAFEGVKLGSLRFVKRDKVAEKQKTGLVPKYARVVALMLTEDDETFNHGADIKLKDVGLQLSNGRKVIAARIQNNQPKVLQEMKIQGDIRKKGEQKNLDKHKIDNFSVAPNSNFDFEIPLGLEKFNPGTYIFTGKAEGDGRIWKWEEEFTIGKEQADKVNDETVYKVVVPSWVPWVAGLLILALVGLIVSLVYRQRQWQERK</sequence>
<keyword evidence="1" id="KW-0472">Membrane</keyword>
<dbReference type="InterPro" id="IPR010317">
    <property type="entry name" value="WxLIP_PGBD"/>
</dbReference>
<keyword evidence="1" id="KW-0812">Transmembrane</keyword>